<name>A0AAP0FGV7_9MAGN</name>
<evidence type="ECO:0000313" key="1">
    <source>
        <dbReference type="EMBL" id="KAK9107448.1"/>
    </source>
</evidence>
<dbReference type="Proteomes" id="UP001420932">
    <property type="component" value="Unassembled WGS sequence"/>
</dbReference>
<comment type="caution">
    <text evidence="1">The sequence shown here is derived from an EMBL/GenBank/DDBJ whole genome shotgun (WGS) entry which is preliminary data.</text>
</comment>
<keyword evidence="2" id="KW-1185">Reference proteome</keyword>
<sequence length="63" mass="7040">MQKCGKISYLSPPLATNVVSPFASKNRLVEITLLGILFQLWYNIEEEKGLEIFEAIPVVLSTS</sequence>
<dbReference type="EMBL" id="JBBNAF010000010">
    <property type="protein sequence ID" value="KAK9107448.1"/>
    <property type="molecule type" value="Genomic_DNA"/>
</dbReference>
<accession>A0AAP0FGV7</accession>
<reference evidence="1 2" key="1">
    <citation type="submission" date="2024-01" db="EMBL/GenBank/DDBJ databases">
        <title>Genome assemblies of Stephania.</title>
        <authorList>
            <person name="Yang L."/>
        </authorList>
    </citation>
    <scope>NUCLEOTIDE SEQUENCE [LARGE SCALE GENOMIC DNA]</scope>
    <source>
        <strain evidence="1">YNDBR</strain>
        <tissue evidence="1">Leaf</tissue>
    </source>
</reference>
<organism evidence="1 2">
    <name type="scientific">Stephania yunnanensis</name>
    <dbReference type="NCBI Taxonomy" id="152371"/>
    <lineage>
        <taxon>Eukaryota</taxon>
        <taxon>Viridiplantae</taxon>
        <taxon>Streptophyta</taxon>
        <taxon>Embryophyta</taxon>
        <taxon>Tracheophyta</taxon>
        <taxon>Spermatophyta</taxon>
        <taxon>Magnoliopsida</taxon>
        <taxon>Ranunculales</taxon>
        <taxon>Menispermaceae</taxon>
        <taxon>Menispermoideae</taxon>
        <taxon>Cissampelideae</taxon>
        <taxon>Stephania</taxon>
    </lineage>
</organism>
<gene>
    <name evidence="1" type="ORF">Syun_023459</name>
</gene>
<proteinExistence type="predicted"/>
<protein>
    <submittedName>
        <fullName evidence="1">Uncharacterized protein</fullName>
    </submittedName>
</protein>
<evidence type="ECO:0000313" key="2">
    <source>
        <dbReference type="Proteomes" id="UP001420932"/>
    </source>
</evidence>
<dbReference type="AlphaFoldDB" id="A0AAP0FGV7"/>